<organism evidence="1 2">
    <name type="scientific">Strigamia maritima</name>
    <name type="common">European centipede</name>
    <name type="synonym">Geophilus maritimus</name>
    <dbReference type="NCBI Taxonomy" id="126957"/>
    <lineage>
        <taxon>Eukaryota</taxon>
        <taxon>Metazoa</taxon>
        <taxon>Ecdysozoa</taxon>
        <taxon>Arthropoda</taxon>
        <taxon>Myriapoda</taxon>
        <taxon>Chilopoda</taxon>
        <taxon>Pleurostigmophora</taxon>
        <taxon>Geophilomorpha</taxon>
        <taxon>Linotaeniidae</taxon>
        <taxon>Strigamia</taxon>
    </lineage>
</organism>
<dbReference type="AlphaFoldDB" id="T1ITB0"/>
<reference evidence="2" key="1">
    <citation type="submission" date="2011-05" db="EMBL/GenBank/DDBJ databases">
        <authorList>
            <person name="Richards S.R."/>
            <person name="Qu J."/>
            <person name="Jiang H."/>
            <person name="Jhangiani S.N."/>
            <person name="Agravi P."/>
            <person name="Goodspeed R."/>
            <person name="Gross S."/>
            <person name="Mandapat C."/>
            <person name="Jackson L."/>
            <person name="Mathew T."/>
            <person name="Pu L."/>
            <person name="Thornton R."/>
            <person name="Saada N."/>
            <person name="Wilczek-Boney K.B."/>
            <person name="Lee S."/>
            <person name="Kovar C."/>
            <person name="Wu Y."/>
            <person name="Scherer S.E."/>
            <person name="Worley K.C."/>
            <person name="Muzny D.M."/>
            <person name="Gibbs R."/>
        </authorList>
    </citation>
    <scope>NUCLEOTIDE SEQUENCE</scope>
    <source>
        <strain evidence="2">Brora</strain>
    </source>
</reference>
<dbReference type="EnsemblMetazoa" id="SMAR004355-RA">
    <property type="protein sequence ID" value="SMAR004355-PA"/>
    <property type="gene ID" value="SMAR004355"/>
</dbReference>
<keyword evidence="2" id="KW-1185">Reference proteome</keyword>
<evidence type="ECO:0000313" key="1">
    <source>
        <dbReference type="EnsemblMetazoa" id="SMAR004355-PA"/>
    </source>
</evidence>
<name>T1ITB0_STRMM</name>
<sequence length="80" mass="9007">MIKYAYNVYKLIATWAAACKAASIFPNQAAAYPTRNDVTGRCSHALRGPWERGESACHVTPRIRIIRQSMRDGLKKKRGN</sequence>
<dbReference type="EMBL" id="JH431477">
    <property type="status" value="NOT_ANNOTATED_CDS"/>
    <property type="molecule type" value="Genomic_DNA"/>
</dbReference>
<dbReference type="Proteomes" id="UP000014500">
    <property type="component" value="Unassembled WGS sequence"/>
</dbReference>
<dbReference type="HOGENOM" id="CLU_2592804_0_0_1"/>
<protein>
    <submittedName>
        <fullName evidence="1">Uncharacterized protein</fullName>
    </submittedName>
</protein>
<accession>T1ITB0</accession>
<reference evidence="1" key="2">
    <citation type="submission" date="2015-02" db="UniProtKB">
        <authorList>
            <consortium name="EnsemblMetazoa"/>
        </authorList>
    </citation>
    <scope>IDENTIFICATION</scope>
</reference>
<proteinExistence type="predicted"/>
<evidence type="ECO:0000313" key="2">
    <source>
        <dbReference type="Proteomes" id="UP000014500"/>
    </source>
</evidence>